<protein>
    <submittedName>
        <fullName evidence="1">Uncharacterized protein</fullName>
    </submittedName>
</protein>
<evidence type="ECO:0000313" key="1">
    <source>
        <dbReference type="EMBL" id="SPF76098.1"/>
    </source>
</evidence>
<keyword evidence="2" id="KW-1185">Reference proteome</keyword>
<dbReference type="AlphaFoldDB" id="A0A2R8AJ87"/>
<gene>
    <name evidence="1" type="ORF">ALP8811_01098</name>
</gene>
<proteinExistence type="predicted"/>
<organism evidence="1 2">
    <name type="scientific">Aliiroseovarius pelagivivens</name>
    <dbReference type="NCBI Taxonomy" id="1639690"/>
    <lineage>
        <taxon>Bacteria</taxon>
        <taxon>Pseudomonadati</taxon>
        <taxon>Pseudomonadota</taxon>
        <taxon>Alphaproteobacteria</taxon>
        <taxon>Rhodobacterales</taxon>
        <taxon>Paracoccaceae</taxon>
        <taxon>Aliiroseovarius</taxon>
    </lineage>
</organism>
<reference evidence="1 2" key="1">
    <citation type="submission" date="2018-03" db="EMBL/GenBank/DDBJ databases">
        <authorList>
            <person name="Keele B.F."/>
        </authorList>
    </citation>
    <scope>NUCLEOTIDE SEQUENCE [LARGE SCALE GENOMIC DNA]</scope>
    <source>
        <strain evidence="1 2">CECT 8811</strain>
    </source>
</reference>
<dbReference type="RefSeq" id="WP_146183993.1">
    <property type="nucleotide sequence ID" value="NZ_OMOI01000001.1"/>
</dbReference>
<accession>A0A2R8AJ87</accession>
<name>A0A2R8AJ87_9RHOB</name>
<dbReference type="Proteomes" id="UP000244911">
    <property type="component" value="Unassembled WGS sequence"/>
</dbReference>
<evidence type="ECO:0000313" key="2">
    <source>
        <dbReference type="Proteomes" id="UP000244911"/>
    </source>
</evidence>
<dbReference type="EMBL" id="OMOI01000001">
    <property type="protein sequence ID" value="SPF76098.1"/>
    <property type="molecule type" value="Genomic_DNA"/>
</dbReference>
<sequence>MYFRSQRIEKTMSGDRKGRLSFRAFLSLLGVMALVLQPFTASLSHASNMTWIEICAEDDGAYVQVDLSGGEADPENDRKCCEDCTNCGICASSMTGISHEQDGRCFDRSGLTQSTIMHTQTVGLDQERAWPETRGPPAAKTEKPNCAARGAFTATPHLKGGAL</sequence>
<dbReference type="OrthoDB" id="7857843at2"/>